<evidence type="ECO:0000256" key="3">
    <source>
        <dbReference type="SAM" id="MobiDB-lite"/>
    </source>
</evidence>
<feature type="compositionally biased region" description="Low complexity" evidence="3">
    <location>
        <begin position="1400"/>
        <end position="1413"/>
    </location>
</feature>
<feature type="region of interest" description="Disordered" evidence="3">
    <location>
        <begin position="1218"/>
        <end position="1257"/>
    </location>
</feature>
<protein>
    <recommendedName>
        <fullName evidence="4">Protein kinase domain-containing protein</fullName>
    </recommendedName>
</protein>
<accession>A0AAW1R6E7</accession>
<feature type="region of interest" description="Disordered" evidence="3">
    <location>
        <begin position="367"/>
        <end position="386"/>
    </location>
</feature>
<dbReference type="InterPro" id="IPR008271">
    <property type="entry name" value="Ser/Thr_kinase_AS"/>
</dbReference>
<dbReference type="InterPro" id="IPR015943">
    <property type="entry name" value="WD40/YVTN_repeat-like_dom_sf"/>
</dbReference>
<evidence type="ECO:0000256" key="2">
    <source>
        <dbReference type="ARBA" id="ARBA00022840"/>
    </source>
</evidence>
<feature type="compositionally biased region" description="Low complexity" evidence="3">
    <location>
        <begin position="1335"/>
        <end position="1353"/>
    </location>
</feature>
<dbReference type="InterPro" id="IPR051681">
    <property type="entry name" value="Ser/Thr_Kinases-Pseudokinases"/>
</dbReference>
<dbReference type="GO" id="GO:0004674">
    <property type="term" value="F:protein serine/threonine kinase activity"/>
    <property type="evidence" value="ECO:0007669"/>
    <property type="project" value="TreeGrafter"/>
</dbReference>
<feature type="region of interest" description="Disordered" evidence="3">
    <location>
        <begin position="1458"/>
        <end position="1487"/>
    </location>
</feature>
<dbReference type="CDD" id="cd13999">
    <property type="entry name" value="STKc_MAP3K-like"/>
    <property type="match status" value="1"/>
</dbReference>
<evidence type="ECO:0000313" key="6">
    <source>
        <dbReference type="Proteomes" id="UP001489004"/>
    </source>
</evidence>
<evidence type="ECO:0000259" key="4">
    <source>
        <dbReference type="PROSITE" id="PS50011"/>
    </source>
</evidence>
<dbReference type="Proteomes" id="UP001489004">
    <property type="component" value="Unassembled WGS sequence"/>
</dbReference>
<feature type="compositionally biased region" description="Polar residues" evidence="3">
    <location>
        <begin position="367"/>
        <end position="379"/>
    </location>
</feature>
<keyword evidence="6" id="KW-1185">Reference proteome</keyword>
<dbReference type="InterPro" id="IPR011009">
    <property type="entry name" value="Kinase-like_dom_sf"/>
</dbReference>
<dbReference type="PROSITE" id="PS00108">
    <property type="entry name" value="PROTEIN_KINASE_ST"/>
    <property type="match status" value="1"/>
</dbReference>
<feature type="region of interest" description="Disordered" evidence="3">
    <location>
        <begin position="1290"/>
        <end position="1432"/>
    </location>
</feature>
<proteinExistence type="predicted"/>
<dbReference type="SMART" id="SM00220">
    <property type="entry name" value="S_TKc"/>
    <property type="match status" value="1"/>
</dbReference>
<feature type="domain" description="Protein kinase" evidence="4">
    <location>
        <begin position="805"/>
        <end position="1110"/>
    </location>
</feature>
<dbReference type="InterPro" id="IPR000719">
    <property type="entry name" value="Prot_kinase_dom"/>
</dbReference>
<evidence type="ECO:0000313" key="5">
    <source>
        <dbReference type="EMBL" id="KAK9829212.1"/>
    </source>
</evidence>
<dbReference type="EMBL" id="JALJOR010000001">
    <property type="protein sequence ID" value="KAK9829212.1"/>
    <property type="molecule type" value="Genomic_DNA"/>
</dbReference>
<dbReference type="SUPFAM" id="SSF50978">
    <property type="entry name" value="WD40 repeat-like"/>
    <property type="match status" value="1"/>
</dbReference>
<evidence type="ECO:0000256" key="1">
    <source>
        <dbReference type="ARBA" id="ARBA00022741"/>
    </source>
</evidence>
<dbReference type="GO" id="GO:0005524">
    <property type="term" value="F:ATP binding"/>
    <property type="evidence" value="ECO:0007669"/>
    <property type="project" value="UniProtKB-KW"/>
</dbReference>
<sequence>MLTSVSHTQVRQRQQLVYQPGMQPAIQPISAYALERCLALLQDVKHVVAELRQDVKRAISHREKCCTVLSAAMAASLALEQALYSGNLDIAKEHVWQRICTKVMAAVDLGDTRIQVYGQQGRIRKYVKVALRSSTLQKFDEVVRKLNELEDQAWSLQEGPNPAVRFEAVTRRSVSSRSALMPGSRPATAGVQHADHSNRAILARARLRRGSRGQWVRSLLYIPPELSSPKAPLGQVWWYIGGLYKGRLYVHDLAENETVELPAGRSSAAVLVMHQDNNGLVWTGHKGGSVRVWSDASRNAVVSAIKVSRADIRAIATDESSQAWIGSDSGNVKSVVLKTDKHKRSGGSGSSMWLQPVATLRWAQPDATQSLSGRQSNSGGAAEPVASDAEVVQSSLGLERAHAGPVASIACHGDRVITSGGTPAAACLREWAADGRPLASVALGTLGVARSMTVLKPLVERQSPVRSSIVCERMGIICTAHANGNVLLRMLPHREAVVLLADQTQPCQSVDPPAAVIAAHRSGVVCASGGDGCILTASAFGSIMLWPEAELRSFAEADGFVLPARPSADLDDYKADPHAFMSRVLQRYFKPHTDEVTQAVLQRLGQQQAATRPRTSLSPVVSMALKESGSAMTHAASRELLNEVVNILNQSSSQNDYLSTHSVTPDASHPRTSQDSAASALVRGVSGSLSERQGSLPIAGPQAGGQLLSATGPNMSAPLLGLSIARTGSSGGVSPTVHRSIIDNEAEGAAGYRHMASHGLAAWNVRFASDNANSNTPLKDSLPHWSSGSFFAETASNWVIDFRDLVFKKMIGEGSIGRVHLGKWQETDVAIKVLNSLGHIGLATDQQSSPQPVLEKPTQEYNSGSDPESDSIVADANLTLRTLEREVGIMSAIRHPNVVLFMGVCLEPPCLVSEFCARGSLYDVLQKARNNPMLAVQLDWPRRLSMALDAAKGMLQLHSHKPHILHRDLKSPNLLVDKHWRCKVGDFNLSRVMEASAIVSSISANNPRWLAPEVVIRQAYSKAADVFSFGIILWELLTWQLPWEELGPFQIMVGITEKKLRPDIPPPERLPGGTFPGLPGYLSLMKRCWDEEPTQRPTFEEVITVLRPLLEEATASRTRRIGTPPQPGQRPPVPQQAPGAGQDEDAAIELGEAADRMPSLGPSQASGGSGSSAYLSPFAQFSHAFGRAQPGEAGENGAAGDSNEPGVADLLARRASSKINSFVPGMPRRNSADPRPSRPRSYEPLSHDQPNAGTLSGLCLPITRRTLASADPVAFTSPFAAAARQGISRPSLEGLQGRGPGALAGRPALRSDTILPSSSSHFGPLNNGQQQRPGSADSAGSRPRPRAAAEAYPVGPSRLGSAPEHPRTRASFDGVLPASARGPLATSPLNANAGQLSPRPQKAVSPPAAAAGQVPPPDSAAPTGSAYVSPFSAIDQGEGHSALRLSSNELEDMISEIALDDNDIQGQQGAPLRGSTAPPEQQSQDERGRLLQKLDAYAMDKTDPQAQALNAKVEQLALVQEEAQPPPVAAHERHRSA</sequence>
<dbReference type="Pfam" id="PF07714">
    <property type="entry name" value="PK_Tyr_Ser-Thr"/>
    <property type="match status" value="1"/>
</dbReference>
<feature type="compositionally biased region" description="Polar residues" evidence="3">
    <location>
        <begin position="655"/>
        <end position="677"/>
    </location>
</feature>
<dbReference type="Gene3D" id="2.130.10.10">
    <property type="entry name" value="YVTN repeat-like/Quinoprotein amine dehydrogenase"/>
    <property type="match status" value="1"/>
</dbReference>
<dbReference type="Gene3D" id="1.10.510.10">
    <property type="entry name" value="Transferase(Phosphotransferase) domain 1"/>
    <property type="match status" value="1"/>
</dbReference>
<comment type="caution">
    <text evidence="5">The sequence shown here is derived from an EMBL/GenBank/DDBJ whole genome shotgun (WGS) entry which is preliminary data.</text>
</comment>
<feature type="region of interest" description="Disordered" evidence="3">
    <location>
        <begin position="843"/>
        <end position="869"/>
    </location>
</feature>
<dbReference type="PANTHER" id="PTHR44329">
    <property type="entry name" value="SERINE/THREONINE-PROTEIN KINASE TNNI3K-RELATED"/>
    <property type="match status" value="1"/>
</dbReference>
<organism evidence="5 6">
    <name type="scientific">[Myrmecia] bisecta</name>
    <dbReference type="NCBI Taxonomy" id="41462"/>
    <lineage>
        <taxon>Eukaryota</taxon>
        <taxon>Viridiplantae</taxon>
        <taxon>Chlorophyta</taxon>
        <taxon>core chlorophytes</taxon>
        <taxon>Trebouxiophyceae</taxon>
        <taxon>Trebouxiales</taxon>
        <taxon>Trebouxiaceae</taxon>
        <taxon>Myrmecia</taxon>
    </lineage>
</organism>
<dbReference type="Gene3D" id="3.30.200.20">
    <property type="entry name" value="Phosphorylase Kinase, domain 1"/>
    <property type="match status" value="1"/>
</dbReference>
<keyword evidence="2" id="KW-0067">ATP-binding</keyword>
<feature type="compositionally biased region" description="Pro residues" evidence="3">
    <location>
        <begin position="1124"/>
        <end position="1135"/>
    </location>
</feature>
<keyword evidence="1" id="KW-0547">Nucleotide-binding</keyword>
<reference evidence="5 6" key="1">
    <citation type="journal article" date="2024" name="Nat. Commun.">
        <title>Phylogenomics reveals the evolutionary origins of lichenization in chlorophyte algae.</title>
        <authorList>
            <person name="Puginier C."/>
            <person name="Libourel C."/>
            <person name="Otte J."/>
            <person name="Skaloud P."/>
            <person name="Haon M."/>
            <person name="Grisel S."/>
            <person name="Petersen M."/>
            <person name="Berrin J.G."/>
            <person name="Delaux P.M."/>
            <person name="Dal Grande F."/>
            <person name="Keller J."/>
        </authorList>
    </citation>
    <scope>NUCLEOTIDE SEQUENCE [LARGE SCALE GENOMIC DNA]</scope>
    <source>
        <strain evidence="5 6">SAG 2043</strain>
    </source>
</reference>
<name>A0AAW1R6E7_9CHLO</name>
<dbReference type="PROSITE" id="PS50011">
    <property type="entry name" value="PROTEIN_KINASE_DOM"/>
    <property type="match status" value="1"/>
</dbReference>
<feature type="region of interest" description="Disordered" evidence="3">
    <location>
        <begin position="655"/>
        <end position="686"/>
    </location>
</feature>
<dbReference type="SUPFAM" id="SSF56112">
    <property type="entry name" value="Protein kinase-like (PK-like)"/>
    <property type="match status" value="1"/>
</dbReference>
<gene>
    <name evidence="5" type="ORF">WJX72_004530</name>
</gene>
<dbReference type="InterPro" id="IPR036322">
    <property type="entry name" value="WD40_repeat_dom_sf"/>
</dbReference>
<feature type="region of interest" description="Disordered" evidence="3">
    <location>
        <begin position="1114"/>
        <end position="1142"/>
    </location>
</feature>
<dbReference type="PANTHER" id="PTHR44329:SF298">
    <property type="entry name" value="MIXED LINEAGE KINASE DOMAIN-LIKE PROTEIN"/>
    <property type="match status" value="1"/>
</dbReference>
<dbReference type="InterPro" id="IPR001245">
    <property type="entry name" value="Ser-Thr/Tyr_kinase_cat_dom"/>
</dbReference>
<feature type="compositionally biased region" description="Polar residues" evidence="3">
    <location>
        <begin position="1314"/>
        <end position="1333"/>
    </location>
</feature>